<keyword evidence="3" id="KW-1185">Reference proteome</keyword>
<name>A0A8S3UG00_MYTED</name>
<proteinExistence type="predicted"/>
<feature type="compositionally biased region" description="Polar residues" evidence="1">
    <location>
        <begin position="76"/>
        <end position="85"/>
    </location>
</feature>
<evidence type="ECO:0000256" key="1">
    <source>
        <dbReference type="SAM" id="MobiDB-lite"/>
    </source>
</evidence>
<feature type="compositionally biased region" description="Basic residues" evidence="1">
    <location>
        <begin position="32"/>
        <end position="41"/>
    </location>
</feature>
<feature type="region of interest" description="Disordered" evidence="1">
    <location>
        <begin position="1"/>
        <end position="87"/>
    </location>
</feature>
<accession>A0A8S3UG00</accession>
<sequence>MSNNRKPYNGRQADSHSNQNSYKKSFNASNSYKKRPGRRNPGRQNNRNHMDRRQDKQYHSLDNRSFSLYGDYNRSGGHSQTPNNYRKTKDTHDNIFCWYCGESNHTTSVCRHGTQEVSDSQIHTSNGNLLSPWRSATHSDEFWDRSLEFIPGVSGVGLEQDSEPVPVRTLPFTPGASQLRLSRPSRVSHTVTRPAEIPTSPVACTTSRQETLPAGIRSDPFSRTRWPMNFAYPPMPMGMPNLPPYPQPFDPYSAQSVWSGQGVWW</sequence>
<protein>
    <submittedName>
        <fullName evidence="2">Uncharacterized protein</fullName>
    </submittedName>
</protein>
<dbReference type="Proteomes" id="UP000683360">
    <property type="component" value="Unassembled WGS sequence"/>
</dbReference>
<evidence type="ECO:0000313" key="2">
    <source>
        <dbReference type="EMBL" id="CAG2244582.1"/>
    </source>
</evidence>
<feature type="compositionally biased region" description="Polar residues" evidence="1">
    <location>
        <begin position="15"/>
        <end position="31"/>
    </location>
</feature>
<dbReference type="EMBL" id="CAJPWZ010002740">
    <property type="protein sequence ID" value="CAG2244582.1"/>
    <property type="molecule type" value="Genomic_DNA"/>
</dbReference>
<evidence type="ECO:0000313" key="3">
    <source>
        <dbReference type="Proteomes" id="UP000683360"/>
    </source>
</evidence>
<gene>
    <name evidence="2" type="ORF">MEDL_56637</name>
</gene>
<organism evidence="2 3">
    <name type="scientific">Mytilus edulis</name>
    <name type="common">Blue mussel</name>
    <dbReference type="NCBI Taxonomy" id="6550"/>
    <lineage>
        <taxon>Eukaryota</taxon>
        <taxon>Metazoa</taxon>
        <taxon>Spiralia</taxon>
        <taxon>Lophotrochozoa</taxon>
        <taxon>Mollusca</taxon>
        <taxon>Bivalvia</taxon>
        <taxon>Autobranchia</taxon>
        <taxon>Pteriomorphia</taxon>
        <taxon>Mytilida</taxon>
        <taxon>Mytiloidea</taxon>
        <taxon>Mytilidae</taxon>
        <taxon>Mytilinae</taxon>
        <taxon>Mytilus</taxon>
    </lineage>
</organism>
<dbReference type="AlphaFoldDB" id="A0A8S3UG00"/>
<reference evidence="2" key="1">
    <citation type="submission" date="2021-03" db="EMBL/GenBank/DDBJ databases">
        <authorList>
            <person name="Bekaert M."/>
        </authorList>
    </citation>
    <scope>NUCLEOTIDE SEQUENCE</scope>
</reference>
<feature type="compositionally biased region" description="Basic and acidic residues" evidence="1">
    <location>
        <begin position="48"/>
        <end position="62"/>
    </location>
</feature>
<comment type="caution">
    <text evidence="2">The sequence shown here is derived from an EMBL/GenBank/DDBJ whole genome shotgun (WGS) entry which is preliminary data.</text>
</comment>